<dbReference type="Pfam" id="PF00018">
    <property type="entry name" value="SH3_1"/>
    <property type="match status" value="1"/>
</dbReference>
<dbReference type="SMART" id="SM00721">
    <property type="entry name" value="BAR"/>
    <property type="match status" value="1"/>
</dbReference>
<dbReference type="InterPro" id="IPR027267">
    <property type="entry name" value="AH/BAR_dom_sf"/>
</dbReference>
<feature type="compositionally biased region" description="Low complexity" evidence="9">
    <location>
        <begin position="134"/>
        <end position="147"/>
    </location>
</feature>
<dbReference type="PANTHER" id="PTHR22834">
    <property type="entry name" value="NUCLEAR FUSION PROTEIN FUS2"/>
    <property type="match status" value="1"/>
</dbReference>
<dbReference type="GO" id="GO:0032955">
    <property type="term" value="P:regulation of division septum assembly"/>
    <property type="evidence" value="ECO:0007669"/>
    <property type="project" value="TreeGrafter"/>
</dbReference>
<dbReference type="Gene3D" id="1.20.900.10">
    <property type="entry name" value="Dbl homology (DH) domain"/>
    <property type="match status" value="1"/>
</dbReference>
<dbReference type="InterPro" id="IPR051492">
    <property type="entry name" value="Dynamin-Rho_GEF"/>
</dbReference>
<feature type="domain" description="DH" evidence="11">
    <location>
        <begin position="427"/>
        <end position="619"/>
    </location>
</feature>
<dbReference type="InterPro" id="IPR036028">
    <property type="entry name" value="SH3-like_dom_sf"/>
</dbReference>
<dbReference type="Proteomes" id="UP000827284">
    <property type="component" value="Unassembled WGS sequence"/>
</dbReference>
<feature type="compositionally biased region" description="Pro residues" evidence="9">
    <location>
        <begin position="379"/>
        <end position="401"/>
    </location>
</feature>
<evidence type="ECO:0000256" key="4">
    <source>
        <dbReference type="ARBA" id="ARBA00022443"/>
    </source>
</evidence>
<evidence type="ECO:0000256" key="8">
    <source>
        <dbReference type="PROSITE-ProRule" id="PRU00192"/>
    </source>
</evidence>
<dbReference type="GO" id="GO:0005085">
    <property type="term" value="F:guanyl-nucleotide exchange factor activity"/>
    <property type="evidence" value="ECO:0007669"/>
    <property type="project" value="UniProtKB-KW"/>
</dbReference>
<reference evidence="13" key="2">
    <citation type="journal article" date="2022" name="Microbiol. Resour. Announc.">
        <title>Whole-Genome Sequence of Entomortierella parvispora E1425, a Mucoromycotan Fungus Associated with Burkholderiaceae-Related Endosymbiotic Bacteria.</title>
        <authorList>
            <person name="Herlambang A."/>
            <person name="Guo Y."/>
            <person name="Takashima Y."/>
            <person name="Narisawa K."/>
            <person name="Ohta H."/>
            <person name="Nishizawa T."/>
        </authorList>
    </citation>
    <scope>NUCLEOTIDE SEQUENCE</scope>
    <source>
        <strain evidence="13">E1425</strain>
    </source>
</reference>
<dbReference type="SUPFAM" id="SSF50044">
    <property type="entry name" value="SH3-domain"/>
    <property type="match status" value="1"/>
</dbReference>
<dbReference type="SMART" id="SM00326">
    <property type="entry name" value="SH3"/>
    <property type="match status" value="1"/>
</dbReference>
<evidence type="ECO:0000256" key="9">
    <source>
        <dbReference type="SAM" id="MobiDB-lite"/>
    </source>
</evidence>
<dbReference type="Gene3D" id="1.20.1270.60">
    <property type="entry name" value="Arfaptin homology (AH) domain/BAR domain"/>
    <property type="match status" value="1"/>
</dbReference>
<name>A0A9P3LU50_9FUNG</name>
<accession>A0A9P3LU50</accession>
<dbReference type="InterPro" id="IPR035899">
    <property type="entry name" value="DBL_dom_sf"/>
</dbReference>
<feature type="region of interest" description="Disordered" evidence="9">
    <location>
        <begin position="1"/>
        <end position="342"/>
    </location>
</feature>
<feature type="compositionally biased region" description="Polar residues" evidence="9">
    <location>
        <begin position="183"/>
        <end position="193"/>
    </location>
</feature>
<dbReference type="OrthoDB" id="10256089at2759"/>
<dbReference type="PROSITE" id="PS50010">
    <property type="entry name" value="DH_2"/>
    <property type="match status" value="1"/>
</dbReference>
<feature type="compositionally biased region" description="Polar residues" evidence="9">
    <location>
        <begin position="109"/>
        <end position="127"/>
    </location>
</feature>
<dbReference type="CDD" id="cd00160">
    <property type="entry name" value="RhoGEF"/>
    <property type="match status" value="1"/>
</dbReference>
<evidence type="ECO:0000313" key="14">
    <source>
        <dbReference type="Proteomes" id="UP000827284"/>
    </source>
</evidence>
<keyword evidence="6" id="KW-0965">Cell junction</keyword>
<feature type="compositionally biased region" description="Low complexity" evidence="9">
    <location>
        <begin position="30"/>
        <end position="62"/>
    </location>
</feature>
<dbReference type="PROSITE" id="PS00741">
    <property type="entry name" value="DH_1"/>
    <property type="match status" value="1"/>
</dbReference>
<dbReference type="InterPro" id="IPR000219">
    <property type="entry name" value="DH_dom"/>
</dbReference>
<evidence type="ECO:0000259" key="10">
    <source>
        <dbReference type="PROSITE" id="PS50002"/>
    </source>
</evidence>
<dbReference type="AlphaFoldDB" id="A0A9P3LU50"/>
<feature type="compositionally biased region" description="Polar residues" evidence="9">
    <location>
        <begin position="81"/>
        <end position="94"/>
    </location>
</feature>
<sequence>MNPTGTANLSRSKSGGAEKRAPPPIRPKPSGLSAAAATTPTGGASAGSSVSSTSYRSGVTVTDNGAPTSNSFGDLKRAFERQQNAGPLFTGNNAIGSRIGGGTSTGSIHNNFSNNSAGTRTSLQASPSALLGVPSLNNSNRPRSLSSPAPPLREDEARKVEEPASGEGIDKSQPDFGNLRARFQSQASVSNVSLPKPDTPRPKPTFGANGPKPTFSSIASSPAPSPSIPRMSLDATRTAGGIGSINRFPTPQPPALAASGSASPAMSRASSSSFRQPPKPPVTKPNIAARTPTPPKTPPRAASPDEDEEKNPFMGSDEDEASASKAPSRTAAPPMPSRSTSKIHQNPAFQQLNSSFGRPGAAVSVGAATGALIAAKIAPPPPQRAAPRPISPPPSGAPPRLPSRSNSASIMAEDTPEEKERKHRLDKRRRVIQELLETEISYSKDMLLLQEVYVTDMEASGLFTSADEKIIFMNLADVITLTLDLIALLTPACGGVEDEGTYDDAGTFVGEVFLQMISRIRRIFSEYCKRQEASAQHLQDLDNRKDLKAFFDACTEKCKGKTTGWDLASLLIKPVQRVLKYPLLINQIHALTPPDHTDYENLVTVQKDMLQVAEEINEIKKRKDIVEKIVGSKKKNDSDIVHGFNKKFARTTQQLRQAVGGSDVTVDILFEALLEKFNLQQRLVREFAKYIQTWLISVKQYFDTQEAFALTLMEIYGMVPLHRNDENQSFILVQEYHKSIAQFSKTIGRELESRLKKTVYKSIERYLKLFSGPLQVMKKREKKLLDYDSVRGMKERGDTVDKNMLESANAYTAINEQLVDELPKFLGLTTQYFDIIVMEFSKVQMFYYAQVKAKVHSFYVEHLDGAAASASTDKEQALVEYLANMNITEEYIEAMKRPDGPIDRMSRISLIRNVVADHEVSFASMRETAQRRQRSKSFSLGRARSSSNASSITAPRHSKSNSLGGFRSKPLLDGDDDEDSSRRSSPLLQSPIQPRFYPGEDENPFEMPESIFHDNGSVSSFSDEFGIHGSGGRNVFGTSSDRPLSSASYASSGYGGRQHYNEEETQTKPPALDDGMDMDEIGIAQALFECTAIYPYQSVEDRQLSFEAGESIIVFGLNDDGWYFGKKVGKDTTGWFPASHCIQI</sequence>
<comment type="caution">
    <text evidence="13">The sequence shown here is derived from an EMBL/GenBank/DDBJ whole genome shotgun (WGS) entry which is preliminary data.</text>
</comment>
<feature type="compositionally biased region" description="Polar residues" evidence="9">
    <location>
        <begin position="944"/>
        <end position="953"/>
    </location>
</feature>
<dbReference type="GO" id="GO:0031991">
    <property type="term" value="P:regulation of actomyosin contractile ring contraction"/>
    <property type="evidence" value="ECO:0007669"/>
    <property type="project" value="TreeGrafter"/>
</dbReference>
<dbReference type="PROSITE" id="PS50002">
    <property type="entry name" value="SH3"/>
    <property type="match status" value="1"/>
</dbReference>
<dbReference type="SUPFAM" id="SSF48065">
    <property type="entry name" value="DBL homology domain (DH-domain)"/>
    <property type="match status" value="1"/>
</dbReference>
<dbReference type="GO" id="GO:0035556">
    <property type="term" value="P:intracellular signal transduction"/>
    <property type="evidence" value="ECO:0007669"/>
    <property type="project" value="InterPro"/>
</dbReference>
<feature type="compositionally biased region" description="Polar residues" evidence="9">
    <location>
        <begin position="1"/>
        <end position="13"/>
    </location>
</feature>
<dbReference type="GO" id="GO:0005795">
    <property type="term" value="C:Golgi stack"/>
    <property type="evidence" value="ECO:0007669"/>
    <property type="project" value="UniProtKB-SubCell"/>
</dbReference>
<dbReference type="Pfam" id="PF00621">
    <property type="entry name" value="RhoGEF"/>
    <property type="match status" value="1"/>
</dbReference>
<protein>
    <recommendedName>
        <fullName evidence="3">Dynamin-binding protein</fullName>
    </recommendedName>
    <alternativeName>
        <fullName evidence="7">Scaffold protein Tuba</fullName>
    </alternativeName>
</protein>
<organism evidence="13 14">
    <name type="scientific">Entomortierella parvispora</name>
    <dbReference type="NCBI Taxonomy" id="205924"/>
    <lineage>
        <taxon>Eukaryota</taxon>
        <taxon>Fungi</taxon>
        <taxon>Fungi incertae sedis</taxon>
        <taxon>Mucoromycota</taxon>
        <taxon>Mortierellomycotina</taxon>
        <taxon>Mortierellomycetes</taxon>
        <taxon>Mortierellales</taxon>
        <taxon>Mortierellaceae</taxon>
        <taxon>Entomortierella</taxon>
    </lineage>
</organism>
<feature type="compositionally biased region" description="Polar residues" evidence="9">
    <location>
        <begin position="63"/>
        <end position="72"/>
    </location>
</feature>
<dbReference type="InterPro" id="IPR001331">
    <property type="entry name" value="GDS_CDC24_CS"/>
</dbReference>
<dbReference type="Gene3D" id="2.30.30.40">
    <property type="entry name" value="SH3 Domains"/>
    <property type="match status" value="1"/>
</dbReference>
<dbReference type="EMBL" id="BQFW01000004">
    <property type="protein sequence ID" value="GJJ70554.1"/>
    <property type="molecule type" value="Genomic_DNA"/>
</dbReference>
<dbReference type="SMART" id="SM00325">
    <property type="entry name" value="RhoGEF"/>
    <property type="match status" value="1"/>
</dbReference>
<evidence type="ECO:0000256" key="2">
    <source>
        <dbReference type="ARBA" id="ARBA00004348"/>
    </source>
</evidence>
<dbReference type="PANTHER" id="PTHR22834:SF20">
    <property type="entry name" value="SH3 DOMAIN-CONTAINING PROTEIN"/>
    <property type="match status" value="1"/>
</dbReference>
<comment type="subcellular location">
    <subcellularLocation>
        <location evidence="1">Cell junction</location>
    </subcellularLocation>
    <subcellularLocation>
        <location evidence="2">Golgi apparatus</location>
        <location evidence="2">Golgi stack</location>
    </subcellularLocation>
</comment>
<evidence type="ECO:0000256" key="3">
    <source>
        <dbReference type="ARBA" id="ARBA00018186"/>
    </source>
</evidence>
<keyword evidence="14" id="KW-1185">Reference proteome</keyword>
<feature type="region of interest" description="Disordered" evidence="9">
    <location>
        <begin position="1034"/>
        <end position="1068"/>
    </location>
</feature>
<evidence type="ECO:0000259" key="12">
    <source>
        <dbReference type="PROSITE" id="PS51021"/>
    </source>
</evidence>
<feature type="domain" description="SH3" evidence="10">
    <location>
        <begin position="1085"/>
        <end position="1144"/>
    </location>
</feature>
<evidence type="ECO:0000313" key="13">
    <source>
        <dbReference type="EMBL" id="GJJ70554.1"/>
    </source>
</evidence>
<feature type="region of interest" description="Disordered" evidence="9">
    <location>
        <begin position="926"/>
        <end position="1012"/>
    </location>
</feature>
<dbReference type="PROSITE" id="PS51021">
    <property type="entry name" value="BAR"/>
    <property type="match status" value="1"/>
</dbReference>
<evidence type="ECO:0000256" key="7">
    <source>
        <dbReference type="ARBA" id="ARBA00032587"/>
    </source>
</evidence>
<feature type="region of interest" description="Disordered" evidence="9">
    <location>
        <begin position="379"/>
        <end position="424"/>
    </location>
</feature>
<dbReference type="InterPro" id="IPR004148">
    <property type="entry name" value="BAR_dom"/>
</dbReference>
<dbReference type="InterPro" id="IPR001452">
    <property type="entry name" value="SH3_domain"/>
</dbReference>
<dbReference type="CDD" id="cd00174">
    <property type="entry name" value="SH3"/>
    <property type="match status" value="1"/>
</dbReference>
<dbReference type="SUPFAM" id="SSF103657">
    <property type="entry name" value="BAR/IMD domain-like"/>
    <property type="match status" value="1"/>
</dbReference>
<feature type="compositionally biased region" description="Basic and acidic residues" evidence="9">
    <location>
        <begin position="152"/>
        <end position="173"/>
    </location>
</feature>
<feature type="compositionally biased region" description="Low complexity" evidence="9">
    <location>
        <begin position="255"/>
        <end position="276"/>
    </location>
</feature>
<proteinExistence type="predicted"/>
<evidence type="ECO:0000256" key="5">
    <source>
        <dbReference type="ARBA" id="ARBA00022658"/>
    </source>
</evidence>
<feature type="domain" description="BAR" evidence="12">
    <location>
        <begin position="655"/>
        <end position="872"/>
    </location>
</feature>
<keyword evidence="5" id="KW-0344">Guanine-nucleotide releasing factor</keyword>
<evidence type="ECO:0000259" key="11">
    <source>
        <dbReference type="PROSITE" id="PS50010"/>
    </source>
</evidence>
<reference evidence="13" key="1">
    <citation type="submission" date="2021-11" db="EMBL/GenBank/DDBJ databases">
        <authorList>
            <person name="Herlambang A."/>
            <person name="Guo Y."/>
            <person name="Takashima Y."/>
            <person name="Nishizawa T."/>
        </authorList>
    </citation>
    <scope>NUCLEOTIDE SEQUENCE</scope>
    <source>
        <strain evidence="13">E1425</strain>
    </source>
</reference>
<evidence type="ECO:0000256" key="6">
    <source>
        <dbReference type="ARBA" id="ARBA00022949"/>
    </source>
</evidence>
<gene>
    <name evidence="13" type="ORF">EMPS_02903</name>
</gene>
<evidence type="ECO:0000256" key="1">
    <source>
        <dbReference type="ARBA" id="ARBA00004282"/>
    </source>
</evidence>
<keyword evidence="4 8" id="KW-0728">SH3 domain</keyword>
<dbReference type="Pfam" id="PF03114">
    <property type="entry name" value="BAR"/>
    <property type="match status" value="1"/>
</dbReference>